<feature type="compositionally biased region" description="Polar residues" evidence="1">
    <location>
        <begin position="39"/>
        <end position="51"/>
    </location>
</feature>
<feature type="region of interest" description="Disordered" evidence="1">
    <location>
        <begin position="11"/>
        <end position="52"/>
    </location>
</feature>
<dbReference type="SUPFAM" id="SSF49742">
    <property type="entry name" value="PHM/PNGase F"/>
    <property type="match status" value="1"/>
</dbReference>
<dbReference type="Pfam" id="PF01082">
    <property type="entry name" value="Cu2_monooxygen"/>
    <property type="match status" value="1"/>
</dbReference>
<dbReference type="GO" id="GO:0005507">
    <property type="term" value="F:copper ion binding"/>
    <property type="evidence" value="ECO:0007669"/>
    <property type="project" value="InterPro"/>
</dbReference>
<sequence length="208" mass="23090">MYQKRVASFLSPNGPRNFVRKTGDGRTNGQELGDPNCTWKENSTPETNQGLSHPEVKNVTIRFPNTSVPNFETNYFCMTFDLPTDGDYHVIAMTPVIDNVIVMHHLLLFGCDSDKQGEISGPTACEMGSVQCNTLFGAWTVGSAGQCLYHEAGIRIGQKGIKRVLMQVHWNNPEMRDDYSDSSGMTLHYTPKLRPNSAANSRVTAKES</sequence>
<dbReference type="PANTHER" id="PTHR10157:SF23">
    <property type="entry name" value="MOXD1 HOMOLOG 1"/>
    <property type="match status" value="1"/>
</dbReference>
<evidence type="ECO:0000313" key="5">
    <source>
        <dbReference type="Proteomes" id="UP000005408"/>
    </source>
</evidence>
<dbReference type="EnsemblMetazoa" id="G2209.1">
    <property type="protein sequence ID" value="G2209.1:cds"/>
    <property type="gene ID" value="G2209"/>
</dbReference>
<keyword evidence="5" id="KW-1185">Reference proteome</keyword>
<dbReference type="InterPro" id="IPR036939">
    <property type="entry name" value="Cu2_ascorb_mOase_N_sf"/>
</dbReference>
<dbReference type="InterPro" id="IPR000323">
    <property type="entry name" value="Cu2_ascorb_mOase_N"/>
</dbReference>
<dbReference type="Gene3D" id="2.60.120.310">
    <property type="entry name" value="Copper type II, ascorbate-dependent monooxygenase, N-terminal domain"/>
    <property type="match status" value="1"/>
</dbReference>
<dbReference type="InterPro" id="IPR000945">
    <property type="entry name" value="DBH-like"/>
</dbReference>
<name>A0A8W8K4L7_MAGGI</name>
<dbReference type="PANTHER" id="PTHR10157">
    <property type="entry name" value="DOPAMINE BETA HYDROXYLASE RELATED"/>
    <property type="match status" value="1"/>
</dbReference>
<feature type="domain" description="Copper type II ascorbate-dependent monooxygenase N-terminal" evidence="2">
    <location>
        <begin position="60"/>
        <end position="175"/>
    </location>
</feature>
<evidence type="ECO:0000259" key="3">
    <source>
        <dbReference type="Pfam" id="PF24784"/>
    </source>
</evidence>
<accession>A0A8W8K4L7</accession>
<dbReference type="InterPro" id="IPR008977">
    <property type="entry name" value="PHM/PNGase_F_dom_sf"/>
</dbReference>
<dbReference type="Pfam" id="PF24784">
    <property type="entry name" value="Temptin_C"/>
    <property type="match status" value="1"/>
</dbReference>
<evidence type="ECO:0000313" key="4">
    <source>
        <dbReference type="EnsemblMetazoa" id="G2209.1:cds"/>
    </source>
</evidence>
<feature type="domain" description="Temptin Cys/Cys disulfide" evidence="3">
    <location>
        <begin position="23"/>
        <end position="55"/>
    </location>
</feature>
<evidence type="ECO:0000259" key="2">
    <source>
        <dbReference type="Pfam" id="PF01082"/>
    </source>
</evidence>
<evidence type="ECO:0000256" key="1">
    <source>
        <dbReference type="SAM" id="MobiDB-lite"/>
    </source>
</evidence>
<dbReference type="GO" id="GO:0004500">
    <property type="term" value="F:dopamine beta-monooxygenase activity"/>
    <property type="evidence" value="ECO:0007669"/>
    <property type="project" value="InterPro"/>
</dbReference>
<dbReference type="InterPro" id="IPR057626">
    <property type="entry name" value="S-S_Temptin"/>
</dbReference>
<reference evidence="4" key="1">
    <citation type="submission" date="2022-08" db="UniProtKB">
        <authorList>
            <consortium name="EnsemblMetazoa"/>
        </authorList>
    </citation>
    <scope>IDENTIFICATION</scope>
    <source>
        <strain evidence="4">05x7-T-G4-1.051#20</strain>
    </source>
</reference>
<organism evidence="4 5">
    <name type="scientific">Magallana gigas</name>
    <name type="common">Pacific oyster</name>
    <name type="synonym">Crassostrea gigas</name>
    <dbReference type="NCBI Taxonomy" id="29159"/>
    <lineage>
        <taxon>Eukaryota</taxon>
        <taxon>Metazoa</taxon>
        <taxon>Spiralia</taxon>
        <taxon>Lophotrochozoa</taxon>
        <taxon>Mollusca</taxon>
        <taxon>Bivalvia</taxon>
        <taxon>Autobranchia</taxon>
        <taxon>Pteriomorphia</taxon>
        <taxon>Ostreida</taxon>
        <taxon>Ostreoidea</taxon>
        <taxon>Ostreidae</taxon>
        <taxon>Magallana</taxon>
    </lineage>
</organism>
<proteinExistence type="predicted"/>
<protein>
    <submittedName>
        <fullName evidence="4">Uncharacterized protein</fullName>
    </submittedName>
</protein>
<dbReference type="AlphaFoldDB" id="A0A8W8K4L7"/>
<dbReference type="Proteomes" id="UP000005408">
    <property type="component" value="Unassembled WGS sequence"/>
</dbReference>